<protein>
    <submittedName>
        <fullName evidence="2">Uncharacterized protein</fullName>
    </submittedName>
</protein>
<evidence type="ECO:0000313" key="3">
    <source>
        <dbReference type="Proteomes" id="UP000244811"/>
    </source>
</evidence>
<gene>
    <name evidence="2" type="ORF">MACK_003673</name>
</gene>
<feature type="compositionally biased region" description="Polar residues" evidence="1">
    <location>
        <begin position="39"/>
        <end position="48"/>
    </location>
</feature>
<organism evidence="2 3">
    <name type="scientific">Theileria orientalis</name>
    <dbReference type="NCBI Taxonomy" id="68886"/>
    <lineage>
        <taxon>Eukaryota</taxon>
        <taxon>Sar</taxon>
        <taxon>Alveolata</taxon>
        <taxon>Apicomplexa</taxon>
        <taxon>Aconoidasida</taxon>
        <taxon>Piroplasmida</taxon>
        <taxon>Theileriidae</taxon>
        <taxon>Theileria</taxon>
    </lineage>
</organism>
<dbReference type="EMBL" id="CP056071">
    <property type="protein sequence ID" value="UVC50050.1"/>
    <property type="molecule type" value="Genomic_DNA"/>
</dbReference>
<evidence type="ECO:0000313" key="2">
    <source>
        <dbReference type="EMBL" id="UVC50050.1"/>
    </source>
</evidence>
<dbReference type="Proteomes" id="UP000244811">
    <property type="component" value="Chromosome 2"/>
</dbReference>
<name>A0A976SJI4_THEOR</name>
<feature type="compositionally biased region" description="Basic and acidic residues" evidence="1">
    <location>
        <begin position="1"/>
        <end position="11"/>
    </location>
</feature>
<proteinExistence type="predicted"/>
<accession>A0A976SJI4</accession>
<reference evidence="2" key="1">
    <citation type="submission" date="2022-07" db="EMBL/GenBank/DDBJ databases">
        <title>Evaluation of T. orientalis genome assembly methods using nanopore sequencing and analysis of variation between genomes.</title>
        <authorList>
            <person name="Yam J."/>
            <person name="Micallef M.L."/>
            <person name="Liu M."/>
            <person name="Djordjevic S.P."/>
            <person name="Bogema D.R."/>
            <person name="Jenkins C."/>
        </authorList>
    </citation>
    <scope>NUCLEOTIDE SEQUENCE</scope>
    <source>
        <strain evidence="2">Goon Nure</strain>
    </source>
</reference>
<feature type="region of interest" description="Disordered" evidence="1">
    <location>
        <begin position="1"/>
        <end position="90"/>
    </location>
</feature>
<feature type="compositionally biased region" description="Polar residues" evidence="1">
    <location>
        <begin position="58"/>
        <end position="70"/>
    </location>
</feature>
<dbReference type="AlphaFoldDB" id="A0A976SJI4"/>
<sequence>MDVSNGKREPKVSFSFFKGPLDKSSENGSVKNSRDHGNGNDSNTNSPPSKHRKFMTKATKSAENHSNGLSTGKDKAKNSETFKGMKGNFF</sequence>
<evidence type="ECO:0000256" key="1">
    <source>
        <dbReference type="SAM" id="MobiDB-lite"/>
    </source>
</evidence>